<evidence type="ECO:0000256" key="2">
    <source>
        <dbReference type="ARBA" id="ARBA00007883"/>
    </source>
</evidence>
<evidence type="ECO:0000256" key="5">
    <source>
        <dbReference type="ARBA" id="ARBA00022989"/>
    </source>
</evidence>
<organism evidence="12 13">
    <name type="scientific">Cutaneotrichosporon cavernicola</name>
    <dbReference type="NCBI Taxonomy" id="279322"/>
    <lineage>
        <taxon>Eukaryota</taxon>
        <taxon>Fungi</taxon>
        <taxon>Dikarya</taxon>
        <taxon>Basidiomycota</taxon>
        <taxon>Agaricomycotina</taxon>
        <taxon>Tremellomycetes</taxon>
        <taxon>Trichosporonales</taxon>
        <taxon>Trichosporonaceae</taxon>
        <taxon>Cutaneotrichosporon</taxon>
    </lineage>
</organism>
<evidence type="ECO:0000256" key="7">
    <source>
        <dbReference type="SAM" id="MobiDB-lite"/>
    </source>
</evidence>
<feature type="transmembrane region" description="Helical" evidence="8">
    <location>
        <begin position="480"/>
        <end position="502"/>
    </location>
</feature>
<keyword evidence="6 8" id="KW-0472">Membrane</keyword>
<feature type="signal peptide" evidence="9">
    <location>
        <begin position="1"/>
        <end position="20"/>
    </location>
</feature>
<feature type="transmembrane region" description="Helical" evidence="8">
    <location>
        <begin position="438"/>
        <end position="460"/>
    </location>
</feature>
<evidence type="ECO:0000259" key="11">
    <source>
        <dbReference type="Pfam" id="PF21902"/>
    </source>
</evidence>
<comment type="subcellular location">
    <subcellularLocation>
        <location evidence="1">Membrane</location>
        <topology evidence="1">Multi-pass membrane protein</topology>
    </subcellularLocation>
</comment>
<dbReference type="EMBL" id="AP028217">
    <property type="protein sequence ID" value="BEI93766.1"/>
    <property type="molecule type" value="Genomic_DNA"/>
</dbReference>
<feature type="transmembrane region" description="Helical" evidence="8">
    <location>
        <begin position="334"/>
        <end position="354"/>
    </location>
</feature>
<dbReference type="AlphaFoldDB" id="A0AA48QXV3"/>
<feature type="transmembrane region" description="Helical" evidence="8">
    <location>
        <begin position="360"/>
        <end position="378"/>
    </location>
</feature>
<evidence type="ECO:0000313" key="12">
    <source>
        <dbReference type="EMBL" id="BEI93766.1"/>
    </source>
</evidence>
<dbReference type="Pfam" id="PF06814">
    <property type="entry name" value="GOST_TM"/>
    <property type="match status" value="1"/>
</dbReference>
<evidence type="ECO:0000259" key="10">
    <source>
        <dbReference type="Pfam" id="PF06814"/>
    </source>
</evidence>
<dbReference type="KEGG" id="ccac:CcaHIS019_0602250"/>
<protein>
    <submittedName>
        <fullName evidence="12">Uncharacterized protein</fullName>
    </submittedName>
</protein>
<keyword evidence="5 8" id="KW-1133">Transmembrane helix</keyword>
<sequence>MRFGTLAAIAGLAASLSAMAYRVAIKDTDTFREVCSGMFGGDKAYVELEFEQHAVGQVALVMYEYADAEYIGRQPPDDGTWHSKVYICTTTTVRSGLCTTAQLGTFLTTLPEGKELKDTSIYTSALRFDPEAAAVGGTGGAAPPPAAIEAEAGKGESKNTRRQDEEIDDVAEPEPYPGRPTTGGSGSAVGKPVQGESGSAVDTPVQGTPEGSSHGQGGTTAIPPTAGDGIEVGSDVPVYSKPIRMDVPKTGYYCVAVIPVTLVTKERALDVRKNIAAEYQGVITFRNQFDGELPAVEYPKIAFYGVLAVIYLLLAVGWGILCAKHYQELLPMQYYISGTIVFLVIEMIALFTYYRYVNKHGGGAGSIAFLIVISILNAARNSLSFFLLLIVAMGLSVVTPSLGAVMTRVWLLTAFHFVFGVAYAVGTVKVELDSANIIIVLLMIFPLSFTLTAFLMWIIVSLNGTILHLQQRKQNFKLAMFQSLYRILITAVIAVAAFFVLSSISLSNRLDEDYAPRNWRWRWVLLDASLSLIYLVAFAAIAWLWRPTENNVLFAMSQELAQDEDDAADYELEPHDPDAVDAGAALGGLSGRDDGLRLPGLLAHDGREHVHGERHSGDEHERERLFDADDADRDSARGSGEPGYRVAAPHSGGSGGYAPHTNDDNVVFAMGDDSDDSDAEEGKLLTRVSLNSSRGSRRNSSNMGRYKDKSD</sequence>
<feature type="compositionally biased region" description="Basic and acidic residues" evidence="7">
    <location>
        <begin position="151"/>
        <end position="164"/>
    </location>
</feature>
<feature type="compositionally biased region" description="Low complexity" evidence="7">
    <location>
        <begin position="689"/>
        <end position="702"/>
    </location>
</feature>
<feature type="compositionally biased region" description="Basic and acidic residues" evidence="7">
    <location>
        <begin position="604"/>
        <end position="627"/>
    </location>
</feature>
<feature type="chain" id="PRO_5041392268" evidence="9">
    <location>
        <begin position="21"/>
        <end position="711"/>
    </location>
</feature>
<dbReference type="PANTHER" id="PTHR21229">
    <property type="entry name" value="LUNG SEVEN TRANSMEMBRANE RECEPTOR"/>
    <property type="match status" value="1"/>
</dbReference>
<dbReference type="GO" id="GO:0016020">
    <property type="term" value="C:membrane"/>
    <property type="evidence" value="ECO:0007669"/>
    <property type="project" value="UniProtKB-SubCell"/>
</dbReference>
<keyword evidence="13" id="KW-1185">Reference proteome</keyword>
<feature type="transmembrane region" description="Helical" evidence="8">
    <location>
        <begin position="523"/>
        <end position="545"/>
    </location>
</feature>
<dbReference type="RefSeq" id="XP_060459031.1">
    <property type="nucleotide sequence ID" value="XM_060602659.1"/>
</dbReference>
<name>A0AA48QXV3_9TREE</name>
<feature type="region of interest" description="Disordered" evidence="7">
    <location>
        <begin position="134"/>
        <end position="229"/>
    </location>
</feature>
<comment type="similarity">
    <text evidence="2">Belongs to the LU7TM family.</text>
</comment>
<feature type="transmembrane region" description="Helical" evidence="8">
    <location>
        <begin position="301"/>
        <end position="322"/>
    </location>
</feature>
<feature type="transmembrane region" description="Helical" evidence="8">
    <location>
        <begin position="409"/>
        <end position="426"/>
    </location>
</feature>
<evidence type="ECO:0000256" key="1">
    <source>
        <dbReference type="ARBA" id="ARBA00004141"/>
    </source>
</evidence>
<evidence type="ECO:0000256" key="3">
    <source>
        <dbReference type="ARBA" id="ARBA00022692"/>
    </source>
</evidence>
<dbReference type="InterPro" id="IPR053937">
    <property type="entry name" value="GOST_TM"/>
</dbReference>
<evidence type="ECO:0000313" key="13">
    <source>
        <dbReference type="Proteomes" id="UP001233271"/>
    </source>
</evidence>
<dbReference type="Pfam" id="PF21902">
    <property type="entry name" value="PTM1-like_N"/>
    <property type="match status" value="1"/>
</dbReference>
<feature type="domain" description="GOST seven transmembrane" evidence="10">
    <location>
        <begin position="299"/>
        <end position="551"/>
    </location>
</feature>
<dbReference type="GO" id="GO:0042147">
    <property type="term" value="P:retrograde transport, endosome to Golgi"/>
    <property type="evidence" value="ECO:0007669"/>
    <property type="project" value="TreeGrafter"/>
</dbReference>
<feature type="region of interest" description="Disordered" evidence="7">
    <location>
        <begin position="603"/>
        <end position="711"/>
    </location>
</feature>
<keyword evidence="3 8" id="KW-0812">Transmembrane</keyword>
<dbReference type="InterPro" id="IPR009637">
    <property type="entry name" value="GPR107/GPR108-like"/>
</dbReference>
<evidence type="ECO:0000256" key="9">
    <source>
        <dbReference type="SAM" id="SignalP"/>
    </source>
</evidence>
<dbReference type="Proteomes" id="UP001233271">
    <property type="component" value="Chromosome 6"/>
</dbReference>
<dbReference type="GO" id="GO:0005829">
    <property type="term" value="C:cytosol"/>
    <property type="evidence" value="ECO:0007669"/>
    <property type="project" value="GOC"/>
</dbReference>
<feature type="transmembrane region" description="Helical" evidence="8">
    <location>
        <begin position="385"/>
        <end position="403"/>
    </location>
</feature>
<accession>A0AA48QXV3</accession>
<evidence type="ECO:0000256" key="8">
    <source>
        <dbReference type="SAM" id="Phobius"/>
    </source>
</evidence>
<proteinExistence type="inferred from homology"/>
<keyword evidence="4 9" id="KW-0732">Signal</keyword>
<dbReference type="PANTHER" id="PTHR21229:SF1">
    <property type="entry name" value="GH17801P"/>
    <property type="match status" value="1"/>
</dbReference>
<gene>
    <name evidence="12" type="ORF">CcaverHIS019_0602250</name>
</gene>
<reference evidence="12" key="1">
    <citation type="journal article" date="2023" name="BMC Genomics">
        <title>Chromosome-level genome assemblies of Cutaneotrichosporon spp. (Trichosporonales, Basidiomycota) reveal imbalanced evolution between nucleotide sequences and chromosome synteny.</title>
        <authorList>
            <person name="Kobayashi Y."/>
            <person name="Kayamori A."/>
            <person name="Aoki K."/>
            <person name="Shiwa Y."/>
            <person name="Matsutani M."/>
            <person name="Fujita N."/>
            <person name="Sugita T."/>
            <person name="Iwasaki W."/>
            <person name="Tanaka N."/>
            <person name="Takashima M."/>
        </authorList>
    </citation>
    <scope>NUCLEOTIDE SEQUENCE</scope>
    <source>
        <strain evidence="12">HIS019</strain>
    </source>
</reference>
<evidence type="ECO:0000256" key="4">
    <source>
        <dbReference type="ARBA" id="ARBA00022729"/>
    </source>
</evidence>
<dbReference type="InterPro" id="IPR053938">
    <property type="entry name" value="PTM1-like_N"/>
</dbReference>
<feature type="domain" description="PTM1-like N-terminal" evidence="11">
    <location>
        <begin position="32"/>
        <end position="110"/>
    </location>
</feature>
<dbReference type="GeneID" id="85497636"/>
<dbReference type="GO" id="GO:0005794">
    <property type="term" value="C:Golgi apparatus"/>
    <property type="evidence" value="ECO:0007669"/>
    <property type="project" value="TreeGrafter"/>
</dbReference>
<evidence type="ECO:0000256" key="6">
    <source>
        <dbReference type="ARBA" id="ARBA00023136"/>
    </source>
</evidence>